<gene>
    <name evidence="9" type="ORF">CARUB_v10009451mg</name>
</gene>
<dbReference type="EMBL" id="KB870805">
    <property type="protein sequence ID" value="EOA37983.1"/>
    <property type="molecule type" value="Genomic_DNA"/>
</dbReference>
<feature type="domain" description="NAC" evidence="8">
    <location>
        <begin position="3"/>
        <end position="156"/>
    </location>
</feature>
<keyword evidence="2" id="KW-0805">Transcription regulation</keyword>
<keyword evidence="5" id="KW-0539">Nucleus</keyword>
<reference evidence="10" key="1">
    <citation type="journal article" date="2013" name="Nat. Genet.">
        <title>The Capsella rubella genome and the genomic consequences of rapid mating system evolution.</title>
        <authorList>
            <person name="Slotte T."/>
            <person name="Hazzouri K.M."/>
            <person name="Agren J.A."/>
            <person name="Koenig D."/>
            <person name="Maumus F."/>
            <person name="Guo Y.L."/>
            <person name="Steige K."/>
            <person name="Platts A.E."/>
            <person name="Escobar J.S."/>
            <person name="Newman L.K."/>
            <person name="Wang W."/>
            <person name="Mandakova T."/>
            <person name="Vello E."/>
            <person name="Smith L.M."/>
            <person name="Henz S.R."/>
            <person name="Steffen J."/>
            <person name="Takuno S."/>
            <person name="Brandvain Y."/>
            <person name="Coop G."/>
            <person name="Andolfatto P."/>
            <person name="Hu T.T."/>
            <person name="Blanchette M."/>
            <person name="Clark R.M."/>
            <person name="Quesneville H."/>
            <person name="Nordborg M."/>
            <person name="Gaut B.S."/>
            <person name="Lysak M.A."/>
            <person name="Jenkins J."/>
            <person name="Grimwood J."/>
            <person name="Chapman J."/>
            <person name="Prochnik S."/>
            <person name="Shu S."/>
            <person name="Rokhsar D."/>
            <person name="Schmutz J."/>
            <person name="Weigel D."/>
            <person name="Wright S.I."/>
        </authorList>
    </citation>
    <scope>NUCLEOTIDE SEQUENCE [LARGE SCALE GENOMIC DNA]</scope>
    <source>
        <strain evidence="10">cv. Monte Gargano</strain>
    </source>
</reference>
<evidence type="ECO:0000256" key="7">
    <source>
        <dbReference type="SAM" id="Phobius"/>
    </source>
</evidence>
<keyword evidence="10" id="KW-1185">Reference proteome</keyword>
<organism evidence="9 10">
    <name type="scientific">Capsella rubella</name>
    <dbReference type="NCBI Taxonomy" id="81985"/>
    <lineage>
        <taxon>Eukaryota</taxon>
        <taxon>Viridiplantae</taxon>
        <taxon>Streptophyta</taxon>
        <taxon>Embryophyta</taxon>
        <taxon>Tracheophyta</taxon>
        <taxon>Spermatophyta</taxon>
        <taxon>Magnoliopsida</taxon>
        <taxon>eudicotyledons</taxon>
        <taxon>Gunneridae</taxon>
        <taxon>Pentapetalae</taxon>
        <taxon>rosids</taxon>
        <taxon>malvids</taxon>
        <taxon>Brassicales</taxon>
        <taxon>Brassicaceae</taxon>
        <taxon>Camelineae</taxon>
        <taxon>Capsella</taxon>
    </lineage>
</organism>
<dbReference type="GO" id="GO:0003677">
    <property type="term" value="F:DNA binding"/>
    <property type="evidence" value="ECO:0007669"/>
    <property type="project" value="UniProtKB-KW"/>
</dbReference>
<dbReference type="KEGG" id="crb:17899028"/>
<evidence type="ECO:0000259" key="8">
    <source>
        <dbReference type="PROSITE" id="PS51005"/>
    </source>
</evidence>
<dbReference type="STRING" id="81985.R0ILS3"/>
<feature type="transmembrane region" description="Helical" evidence="7">
    <location>
        <begin position="358"/>
        <end position="378"/>
    </location>
</feature>
<evidence type="ECO:0000256" key="2">
    <source>
        <dbReference type="ARBA" id="ARBA00023015"/>
    </source>
</evidence>
<keyword evidence="4" id="KW-0804">Transcription</keyword>
<dbReference type="OrthoDB" id="1673324at2759"/>
<keyword evidence="7" id="KW-1133">Transmembrane helix</keyword>
<dbReference type="SUPFAM" id="SSF101941">
    <property type="entry name" value="NAC domain"/>
    <property type="match status" value="1"/>
</dbReference>
<evidence type="ECO:0000313" key="10">
    <source>
        <dbReference type="Proteomes" id="UP000029121"/>
    </source>
</evidence>
<dbReference type="AlphaFoldDB" id="R0ILS3"/>
<feature type="region of interest" description="Disordered" evidence="6">
    <location>
        <begin position="269"/>
        <end position="302"/>
    </location>
</feature>
<dbReference type="GO" id="GO:0006355">
    <property type="term" value="P:regulation of DNA-templated transcription"/>
    <property type="evidence" value="ECO:0007669"/>
    <property type="project" value="InterPro"/>
</dbReference>
<evidence type="ECO:0000256" key="1">
    <source>
        <dbReference type="ARBA" id="ARBA00004123"/>
    </source>
</evidence>
<comment type="subcellular location">
    <subcellularLocation>
        <location evidence="1">Nucleus</location>
    </subcellularLocation>
</comment>
<dbReference type="InterPro" id="IPR036093">
    <property type="entry name" value="NAC_dom_sf"/>
</dbReference>
<evidence type="ECO:0000313" key="9">
    <source>
        <dbReference type="EMBL" id="EOA37983.1"/>
    </source>
</evidence>
<feature type="compositionally biased region" description="Low complexity" evidence="6">
    <location>
        <begin position="274"/>
        <end position="291"/>
    </location>
</feature>
<evidence type="ECO:0000256" key="5">
    <source>
        <dbReference type="ARBA" id="ARBA00023242"/>
    </source>
</evidence>
<sequence>MEGMVGFEFRPNDEELVGHYLRNKIEGDTSLVDTAIPEVNICSYDPWDLRRQSKIRSKYPVSVWYFFSRRENGIRQNRRTPSGFWKLTGESVDVNDQWGFWTGAQGKIGHKRVLVFLKGRGSQQTKSDWVMHEFHYDYDLLPEHERTYVICRLEYKGRDTKFLFDCPTDPTPTFVPNPTNSEGSVVDRSFEEYLGSFYNISEFDSANQGHQLGNFNMQQQVPYLEDSCVDDPQRIWDYPISEIMSIMQVNPSNHCPKTPLTGVLADDSCDSDTDSMTCRDTSSSTDSDGCSNESDHTLTDDDISSLNTIEPLHNYEARGMPKQPVLHLQVKQKVFTNTVKHNWIVLEEMTQTNSKWNYLKNMIIGFLLLISIIGWIIVV</sequence>
<evidence type="ECO:0000256" key="3">
    <source>
        <dbReference type="ARBA" id="ARBA00023125"/>
    </source>
</evidence>
<evidence type="ECO:0000256" key="4">
    <source>
        <dbReference type="ARBA" id="ARBA00023163"/>
    </source>
</evidence>
<evidence type="ECO:0000256" key="6">
    <source>
        <dbReference type="SAM" id="MobiDB-lite"/>
    </source>
</evidence>
<dbReference type="InterPro" id="IPR003441">
    <property type="entry name" value="NAC-dom"/>
</dbReference>
<name>R0ILS3_9BRAS</name>
<dbReference type="Gene3D" id="2.170.150.80">
    <property type="entry name" value="NAC domain"/>
    <property type="match status" value="1"/>
</dbReference>
<dbReference type="Pfam" id="PF02365">
    <property type="entry name" value="NAM"/>
    <property type="match status" value="1"/>
</dbReference>
<dbReference type="GO" id="GO:0005634">
    <property type="term" value="C:nucleus"/>
    <property type="evidence" value="ECO:0007669"/>
    <property type="project" value="UniProtKB-SubCell"/>
</dbReference>
<dbReference type="Proteomes" id="UP000029121">
    <property type="component" value="Unassembled WGS sequence"/>
</dbReference>
<dbReference type="PROSITE" id="PS51005">
    <property type="entry name" value="NAC"/>
    <property type="match status" value="1"/>
</dbReference>
<dbReference type="PANTHER" id="PTHR31989">
    <property type="entry name" value="NAC DOMAIN-CONTAINING PROTEIN 82-RELATED"/>
    <property type="match status" value="1"/>
</dbReference>
<proteinExistence type="predicted"/>
<protein>
    <recommendedName>
        <fullName evidence="8">NAC domain-containing protein</fullName>
    </recommendedName>
</protein>
<accession>R0ILS3</accession>
<keyword evidence="3" id="KW-0238">DNA-binding</keyword>
<keyword evidence="7" id="KW-0812">Transmembrane</keyword>
<keyword evidence="7" id="KW-0472">Membrane</keyword>